<evidence type="ECO:0000256" key="6">
    <source>
        <dbReference type="ARBA" id="ARBA00023237"/>
    </source>
</evidence>
<keyword evidence="6" id="KW-0998">Cell outer membrane</keyword>
<dbReference type="PANTHER" id="PTHR30069">
    <property type="entry name" value="TONB-DEPENDENT OUTER MEMBRANE RECEPTOR"/>
    <property type="match status" value="1"/>
</dbReference>
<evidence type="ECO:0000313" key="10">
    <source>
        <dbReference type="Proteomes" id="UP000564385"/>
    </source>
</evidence>
<dbReference type="InterPro" id="IPR039426">
    <property type="entry name" value="TonB-dep_rcpt-like"/>
</dbReference>
<name>A0A852VK24_9BACT</name>
<keyword evidence="5" id="KW-0472">Membrane</keyword>
<dbReference type="Pfam" id="PF13620">
    <property type="entry name" value="CarboxypepD_reg"/>
    <property type="match status" value="1"/>
</dbReference>
<evidence type="ECO:0000256" key="4">
    <source>
        <dbReference type="ARBA" id="ARBA00022692"/>
    </source>
</evidence>
<dbReference type="InterPro" id="IPR037066">
    <property type="entry name" value="Plug_dom_sf"/>
</dbReference>
<feature type="chain" id="PRO_5032411657" description="TonB-dependent transporter Oar-like beta-barrel domain-containing protein" evidence="7">
    <location>
        <begin position="34"/>
        <end position="1151"/>
    </location>
</feature>
<dbReference type="SUPFAM" id="SSF56935">
    <property type="entry name" value="Porins"/>
    <property type="match status" value="1"/>
</dbReference>
<gene>
    <name evidence="9" type="ORF">HDF08_003641</name>
</gene>
<dbReference type="AlphaFoldDB" id="A0A852VK24"/>
<dbReference type="GO" id="GO:0015344">
    <property type="term" value="F:siderophore uptake transmembrane transporter activity"/>
    <property type="evidence" value="ECO:0007669"/>
    <property type="project" value="TreeGrafter"/>
</dbReference>
<keyword evidence="4" id="KW-0812">Transmembrane</keyword>
<dbReference type="Gene3D" id="2.170.130.10">
    <property type="entry name" value="TonB-dependent receptor, plug domain"/>
    <property type="match status" value="1"/>
</dbReference>
<accession>A0A852VK24</accession>
<dbReference type="Proteomes" id="UP000564385">
    <property type="component" value="Unassembled WGS sequence"/>
</dbReference>
<evidence type="ECO:0000256" key="7">
    <source>
        <dbReference type="SAM" id="SignalP"/>
    </source>
</evidence>
<evidence type="ECO:0000256" key="2">
    <source>
        <dbReference type="ARBA" id="ARBA00022448"/>
    </source>
</evidence>
<feature type="domain" description="TonB-dependent transporter Oar-like beta-barrel" evidence="8">
    <location>
        <begin position="259"/>
        <end position="1144"/>
    </location>
</feature>
<dbReference type="InterPro" id="IPR008969">
    <property type="entry name" value="CarboxyPept-like_regulatory"/>
</dbReference>
<feature type="signal peptide" evidence="7">
    <location>
        <begin position="1"/>
        <end position="33"/>
    </location>
</feature>
<evidence type="ECO:0000256" key="5">
    <source>
        <dbReference type="ARBA" id="ARBA00023136"/>
    </source>
</evidence>
<comment type="caution">
    <text evidence="9">The sequence shown here is derived from an EMBL/GenBank/DDBJ whole genome shotgun (WGS) entry which is preliminary data.</text>
</comment>
<dbReference type="EMBL" id="JACCCU010000002">
    <property type="protein sequence ID" value="NYF91539.1"/>
    <property type="molecule type" value="Genomic_DNA"/>
</dbReference>
<sequence>MEVKPSPKQKIFRALMIATATILLVTHPMQSAAQLSTASVNGVIRDQSGAVIPGATVILRNVDTAVAIDTKTNTTGTYGLFNITPGHYTIEVQSSGFSPKKDTTFTLEVSQVATFDFVLTVGSQSSEVTVSSSNAQIDTTTANLGTVITGRQVNDLPLNGRNFTQLLLLTPGVSGANPSQNAGGYTTAVALGSSFSFPAVNGQTNRSNYFLTDGMNNYGTFFSTYAVPPIIDAIQEFKIVSHTDDAEFGSVLGGVVNVVTKSGTNTLHGSAWEYARNAIFDARTYFLPPTAAKAQFHQNQFGGSIGGPVVVPKVYDGRNKTFFFGAYQGFRYLQTSNTPLRVPTAAQLSGDESSWPTQLYNPYTTKPDPAHPGQFIRDAFPGNQLGSFLDPRMVAYAQFVFPMAGPVFDGAGDNAIDTTPVTQEQNEFNVRIDHTFRNGDTAFFRYSFIDSNVNSSGGQPGLPNVTATPARNWGGSYVHVFSPTLVSQVQYARTTVQLNSTTRFDRSTSAIISQVGFSPSFVGQFTAVDGSLLPGPGIANFTGGSGENVNYNPGATNSYQISGSVTKVAGRNVIRLGGGYISAGYATLTSGAQLGFAAQQTGNTNPLDTVNAGDPLASFLINVPNYAEHFNRESNTRPGGVLSAFAQDTWKASDRLTLNLGVRYDVTFIPPFGTESTAGKQGGIETGDVNFNNGTYVLQKLSPPCNVTGVAPCIPGDGTLPANVVVDPRGKIAFNSYNNVGPRFGFAYRIGEKSALKGGFGIVYDNWAAVTQTSQNIGGGWPDVGQQLANNINQPNSGTTTPTVQSQNPFNDNGNSALPGPTPFNQVGFFYDPHLKDPYSEQWNLGAERQLDSSTTVEINYVGSVSKRLGMPGYYNTALLPGSGNPQSRALYPYIAPTYYSRSVGAANYNAFQFSLNRRFNNGLAYQVAYTWSKAMNVGGDDLFQNTTVPTDPYNPAAYGNYSVSGFDLTNILSVNAVYQIPVGRGQRLSTGSHVADYILGNWQFNNIFQAHSGLPFTPYISSDIANTGNLAQNEYEHANIVGNPNKITKRTSAEFFNTAAYVAPAGFTFGTASRNSLRSAGYWGLDSSIFRLFPVGGEREFEFRIEAFNLLNNVVLGQPNNDLNSGMSFGTVNTTANSSRVLQLALKYLF</sequence>
<keyword evidence="2" id="KW-0813">Transport</keyword>
<dbReference type="InterPro" id="IPR057601">
    <property type="entry name" value="Oar-like_b-barrel"/>
</dbReference>
<dbReference type="GO" id="GO:0044718">
    <property type="term" value="P:siderophore transmembrane transport"/>
    <property type="evidence" value="ECO:0007669"/>
    <property type="project" value="TreeGrafter"/>
</dbReference>
<keyword evidence="3" id="KW-1134">Transmembrane beta strand</keyword>
<organism evidence="9 10">
    <name type="scientific">Tunturiibacter lichenicola</name>
    <dbReference type="NCBI Taxonomy" id="2051959"/>
    <lineage>
        <taxon>Bacteria</taxon>
        <taxon>Pseudomonadati</taxon>
        <taxon>Acidobacteriota</taxon>
        <taxon>Terriglobia</taxon>
        <taxon>Terriglobales</taxon>
        <taxon>Acidobacteriaceae</taxon>
        <taxon>Tunturiibacter</taxon>
    </lineage>
</organism>
<evidence type="ECO:0000256" key="1">
    <source>
        <dbReference type="ARBA" id="ARBA00004571"/>
    </source>
</evidence>
<reference evidence="9 10" key="1">
    <citation type="submission" date="2020-07" db="EMBL/GenBank/DDBJ databases">
        <title>Genomic Encyclopedia of Type Strains, Phase IV (KMG-V): Genome sequencing to study the core and pangenomes of soil and plant-associated prokaryotes.</title>
        <authorList>
            <person name="Whitman W."/>
        </authorList>
    </citation>
    <scope>NUCLEOTIDE SEQUENCE [LARGE SCALE GENOMIC DNA]</scope>
    <source>
        <strain evidence="9 10">M8UP22</strain>
    </source>
</reference>
<dbReference type="Gene3D" id="2.40.170.20">
    <property type="entry name" value="TonB-dependent receptor, beta-barrel domain"/>
    <property type="match status" value="1"/>
</dbReference>
<dbReference type="SUPFAM" id="SSF49464">
    <property type="entry name" value="Carboxypeptidase regulatory domain-like"/>
    <property type="match status" value="1"/>
</dbReference>
<dbReference type="PANTHER" id="PTHR30069:SF46">
    <property type="entry name" value="OAR PROTEIN"/>
    <property type="match status" value="1"/>
</dbReference>
<evidence type="ECO:0000313" key="9">
    <source>
        <dbReference type="EMBL" id="NYF91539.1"/>
    </source>
</evidence>
<keyword evidence="7" id="KW-0732">Signal</keyword>
<dbReference type="InterPro" id="IPR036942">
    <property type="entry name" value="Beta-barrel_TonB_sf"/>
</dbReference>
<protein>
    <recommendedName>
        <fullName evidence="8">TonB-dependent transporter Oar-like beta-barrel domain-containing protein</fullName>
    </recommendedName>
</protein>
<dbReference type="Pfam" id="PF25183">
    <property type="entry name" value="OMP_b-brl_4"/>
    <property type="match status" value="1"/>
</dbReference>
<dbReference type="GO" id="GO:0009279">
    <property type="term" value="C:cell outer membrane"/>
    <property type="evidence" value="ECO:0007669"/>
    <property type="project" value="UniProtKB-SubCell"/>
</dbReference>
<evidence type="ECO:0000256" key="3">
    <source>
        <dbReference type="ARBA" id="ARBA00022452"/>
    </source>
</evidence>
<dbReference type="Gene3D" id="2.60.40.1120">
    <property type="entry name" value="Carboxypeptidase-like, regulatory domain"/>
    <property type="match status" value="1"/>
</dbReference>
<comment type="subcellular location">
    <subcellularLocation>
        <location evidence="1">Cell outer membrane</location>
        <topology evidence="1">Multi-pass membrane protein</topology>
    </subcellularLocation>
</comment>
<evidence type="ECO:0000259" key="8">
    <source>
        <dbReference type="Pfam" id="PF25183"/>
    </source>
</evidence>
<proteinExistence type="predicted"/>